<dbReference type="EMBL" id="LR796815">
    <property type="protein sequence ID" value="CAB4168002.1"/>
    <property type="molecule type" value="Genomic_DNA"/>
</dbReference>
<dbReference type="EMBL" id="LR797534">
    <property type="protein sequence ID" value="CAB4223081.1"/>
    <property type="molecule type" value="Genomic_DNA"/>
</dbReference>
<evidence type="ECO:0000313" key="4">
    <source>
        <dbReference type="EMBL" id="CAB4223081.1"/>
    </source>
</evidence>
<evidence type="ECO:0000313" key="2">
    <source>
        <dbReference type="EMBL" id="CAB4170825.1"/>
    </source>
</evidence>
<protein>
    <submittedName>
        <fullName evidence="1">Uncharacterized protein</fullName>
    </submittedName>
</protein>
<dbReference type="EMBL" id="LR796944">
    <property type="protein sequence ID" value="CAB4177102.1"/>
    <property type="molecule type" value="Genomic_DNA"/>
</dbReference>
<evidence type="ECO:0000313" key="3">
    <source>
        <dbReference type="EMBL" id="CAB4177102.1"/>
    </source>
</evidence>
<evidence type="ECO:0000313" key="1">
    <source>
        <dbReference type="EMBL" id="CAB4168002.1"/>
    </source>
</evidence>
<dbReference type="EMBL" id="LR796858">
    <property type="protein sequence ID" value="CAB4170825.1"/>
    <property type="molecule type" value="Genomic_DNA"/>
</dbReference>
<reference evidence="1" key="1">
    <citation type="submission" date="2020-04" db="EMBL/GenBank/DDBJ databases">
        <authorList>
            <person name="Chiriac C."/>
            <person name="Salcher M."/>
            <person name="Ghai R."/>
            <person name="Kavagutti S V."/>
        </authorList>
    </citation>
    <scope>NUCLEOTIDE SEQUENCE</scope>
</reference>
<gene>
    <name evidence="4" type="ORF">UFOVP1666_124</name>
    <name evidence="1" type="ORF">UFOVP867_79</name>
    <name evidence="2" type="ORF">UFOVP913_119</name>
    <name evidence="3" type="ORF">UFOVP993_172</name>
</gene>
<name>A0A6J5PA48_9CAUD</name>
<sequence length="113" mass="13110">MVFDTEHNGRKTPHAVVDNIYGGKSVDMVWAWCFENDDPDAKLIKKHIPKSKCYTNPGTQDLPDDKFKTTDIRKWHTAVWNQKSANHKQWGVFKTNYEINDILKQATLVNFMG</sequence>
<proteinExistence type="predicted"/>
<accession>A0A6J5PA48</accession>
<organism evidence="1">
    <name type="scientific">uncultured Caudovirales phage</name>
    <dbReference type="NCBI Taxonomy" id="2100421"/>
    <lineage>
        <taxon>Viruses</taxon>
        <taxon>Duplodnaviria</taxon>
        <taxon>Heunggongvirae</taxon>
        <taxon>Uroviricota</taxon>
        <taxon>Caudoviricetes</taxon>
        <taxon>Peduoviridae</taxon>
        <taxon>Maltschvirus</taxon>
        <taxon>Maltschvirus maltsch</taxon>
    </lineage>
</organism>